<dbReference type="Proteomes" id="UP000242263">
    <property type="component" value="Unassembled WGS sequence"/>
</dbReference>
<comment type="caution">
    <text evidence="1">The sequence shown here is derived from an EMBL/GenBank/DDBJ whole genome shotgun (WGS) entry which is preliminary data.</text>
</comment>
<reference evidence="1 2" key="1">
    <citation type="submission" date="2017-12" db="EMBL/GenBank/DDBJ databases">
        <title>Phylogenetic diversity of female urinary microbiome.</title>
        <authorList>
            <person name="Thomas-White K."/>
            <person name="Wolfe A.J."/>
        </authorList>
    </citation>
    <scope>NUCLEOTIDE SEQUENCE [LARGE SCALE GENOMIC DNA]</scope>
    <source>
        <strain evidence="1 2">UMB0064</strain>
    </source>
</reference>
<protein>
    <submittedName>
        <fullName evidence="1">Uncharacterized protein</fullName>
    </submittedName>
</protein>
<organism evidence="1 2">
    <name type="scientific">Alloscardovia omnicolens</name>
    <dbReference type="NCBI Taxonomy" id="419015"/>
    <lineage>
        <taxon>Bacteria</taxon>
        <taxon>Bacillati</taxon>
        <taxon>Actinomycetota</taxon>
        <taxon>Actinomycetes</taxon>
        <taxon>Bifidobacteriales</taxon>
        <taxon>Bifidobacteriaceae</taxon>
        <taxon>Alloscardovia</taxon>
    </lineage>
</organism>
<proteinExistence type="predicted"/>
<sequence length="282" mass="30217">MTQSTRTIPAILLNQAHAAAANLEALWPLTDAQQLDNDVHFGDNMQVRQTFEIAKLLLGVDSDEAKDLTIADAEYVFEGAEDIPGRNQVLVDALLAANDAFEQAHEIQETGDAIAIVQAAACLANGGAVSADLGAIEALLAEDDAQAAAEGEDDDVANLVRGFKLAAAIAKAIVDGSDDPVSGPALMILIANEYLDSCDTPRTFAKADQLISVYNSGVDDAAAISLVETAAQHWQYRHDEILWDKDEAKRLAKEEDERKSKAALAEKFAHIKDDPNKPEVEL</sequence>
<dbReference type="RefSeq" id="WP_049188033.1">
    <property type="nucleotide sequence ID" value="NZ_JAHACM010000010.1"/>
</dbReference>
<accession>A0A2I1M4G3</accession>
<gene>
    <name evidence="1" type="ORF">CYJ32_05890</name>
</gene>
<dbReference type="AlphaFoldDB" id="A0A2I1M4G3"/>
<evidence type="ECO:0000313" key="1">
    <source>
        <dbReference type="EMBL" id="PKZ15025.1"/>
    </source>
</evidence>
<name>A0A2I1M4G3_9BIFI</name>
<evidence type="ECO:0000313" key="2">
    <source>
        <dbReference type="Proteomes" id="UP000242263"/>
    </source>
</evidence>
<dbReference type="EMBL" id="PKGU01000003">
    <property type="protein sequence ID" value="PKZ15025.1"/>
    <property type="molecule type" value="Genomic_DNA"/>
</dbReference>